<accession>A0A1L4D3J2</accession>
<evidence type="ECO:0000313" key="2">
    <source>
        <dbReference type="EMBL" id="APJ04786.1"/>
    </source>
</evidence>
<dbReference type="STRING" id="1915309.AXG55_13115"/>
<gene>
    <name evidence="2" type="ORF">AXG55_13115</name>
</gene>
<reference evidence="2 3" key="1">
    <citation type="submission" date="2016-10" db="EMBL/GenBank/DDBJ databases">
        <title>Silvanigrella aquatica sp. nov., isolated from a freshwater lake located in the Black Forest, Germany, description of Silvanigrellaceae fam. nov., Silvanigrellales ord. nov., reclassification of the order Bdellovibrionales in the class Oligoflexia, reclassification of the families Bacteriovoracaceae and Halobacteriovoraceae in the new order Bacteriovoracales ord. nov., and reclassification of the family Pseudobacteriovoracaceae in the order Oligoflexiales.</title>
        <authorList>
            <person name="Hahn M.W."/>
            <person name="Schmidt J."/>
            <person name="Koll U."/>
            <person name="Rohde M."/>
            <person name="Verbag S."/>
            <person name="Pitt A."/>
            <person name="Nakai R."/>
            <person name="Naganuma T."/>
            <person name="Lang E."/>
        </authorList>
    </citation>
    <scope>NUCLEOTIDE SEQUENCE [LARGE SCALE GENOMIC DNA]</scope>
    <source>
        <strain evidence="2 3">MWH-Nonnen-W8red</strain>
    </source>
</reference>
<dbReference type="RefSeq" id="WP_148698543.1">
    <property type="nucleotide sequence ID" value="NZ_CP017834.1"/>
</dbReference>
<organism evidence="2 3">
    <name type="scientific">Silvanigrella aquatica</name>
    <dbReference type="NCBI Taxonomy" id="1915309"/>
    <lineage>
        <taxon>Bacteria</taxon>
        <taxon>Pseudomonadati</taxon>
        <taxon>Bdellovibrionota</taxon>
        <taxon>Oligoflexia</taxon>
        <taxon>Silvanigrellales</taxon>
        <taxon>Silvanigrellaceae</taxon>
        <taxon>Silvanigrella</taxon>
    </lineage>
</organism>
<proteinExistence type="predicted"/>
<keyword evidence="3" id="KW-1185">Reference proteome</keyword>
<sequence length="331" mass="37106">MINKIFKNLYPFSSIILLLNWNSYASEEKQCILEFVTNSSVKIKNKNDFEFCINELQERGVEAIIAIGGTSASGTKNRNKQLAEERVDTASLFVNKIFPNTRIKKINAGSQAQIGEKVHVSFIMANEKTEAQNSILSKKIDELEWELQNIEALLAASEGEVLELQSREKIHEEKHLSDMKEKDKLKKINKPHFRIAPRFGYDSILNNDDSHYLSVGAEAAWTNRESTFRPELGGKIMTSLGKIENNKVPNVTNAYGFFGLGLSAKGFLSGARFLVGEEWIKNSAGDSKKNNLGMGGEVRLGYEMENGFSIIADYGLTKNIQMIGFNLGYIF</sequence>
<evidence type="ECO:0000313" key="3">
    <source>
        <dbReference type="Proteomes" id="UP000184731"/>
    </source>
</evidence>
<evidence type="ECO:0000256" key="1">
    <source>
        <dbReference type="SAM" id="Coils"/>
    </source>
</evidence>
<dbReference type="AlphaFoldDB" id="A0A1L4D3J2"/>
<protein>
    <recommendedName>
        <fullName evidence="4">OmpA-like domain-containing protein</fullName>
    </recommendedName>
</protein>
<feature type="coiled-coil region" evidence="1">
    <location>
        <begin position="126"/>
        <end position="167"/>
    </location>
</feature>
<keyword evidence="1" id="KW-0175">Coiled coil</keyword>
<dbReference type="EMBL" id="CP017834">
    <property type="protein sequence ID" value="APJ04786.1"/>
    <property type="molecule type" value="Genomic_DNA"/>
</dbReference>
<name>A0A1L4D3J2_9BACT</name>
<dbReference type="KEGG" id="saqi:AXG55_13115"/>
<dbReference type="Proteomes" id="UP000184731">
    <property type="component" value="Chromosome"/>
</dbReference>
<evidence type="ECO:0008006" key="4">
    <source>
        <dbReference type="Google" id="ProtNLM"/>
    </source>
</evidence>